<feature type="region of interest" description="Disordered" evidence="1">
    <location>
        <begin position="35"/>
        <end position="61"/>
    </location>
</feature>
<evidence type="ECO:0000313" key="3">
    <source>
        <dbReference type="Proteomes" id="UP000785679"/>
    </source>
</evidence>
<reference evidence="2" key="1">
    <citation type="submission" date="2019-06" db="EMBL/GenBank/DDBJ databases">
        <authorList>
            <person name="Zheng W."/>
        </authorList>
    </citation>
    <scope>NUCLEOTIDE SEQUENCE</scope>
    <source>
        <strain evidence="2">QDHG01</strain>
    </source>
</reference>
<evidence type="ECO:0000313" key="2">
    <source>
        <dbReference type="EMBL" id="TNV84504.1"/>
    </source>
</evidence>
<gene>
    <name evidence="2" type="ORF">FGO68_gene1984</name>
</gene>
<organism evidence="2 3">
    <name type="scientific">Halteria grandinella</name>
    <dbReference type="NCBI Taxonomy" id="5974"/>
    <lineage>
        <taxon>Eukaryota</taxon>
        <taxon>Sar</taxon>
        <taxon>Alveolata</taxon>
        <taxon>Ciliophora</taxon>
        <taxon>Intramacronucleata</taxon>
        <taxon>Spirotrichea</taxon>
        <taxon>Stichotrichia</taxon>
        <taxon>Sporadotrichida</taxon>
        <taxon>Halteriidae</taxon>
        <taxon>Halteria</taxon>
    </lineage>
</organism>
<dbReference type="AlphaFoldDB" id="A0A8J8P2B5"/>
<accession>A0A8J8P2B5</accession>
<proteinExistence type="predicted"/>
<comment type="caution">
    <text evidence="2">The sequence shown here is derived from an EMBL/GenBank/DDBJ whole genome shotgun (WGS) entry which is preliminary data.</text>
</comment>
<name>A0A8J8P2B5_HALGN</name>
<feature type="compositionally biased region" description="Basic and acidic residues" evidence="1">
    <location>
        <begin position="45"/>
        <end position="56"/>
    </location>
</feature>
<keyword evidence="3" id="KW-1185">Reference proteome</keyword>
<dbReference type="EMBL" id="RRYP01002703">
    <property type="protein sequence ID" value="TNV84504.1"/>
    <property type="molecule type" value="Genomic_DNA"/>
</dbReference>
<sequence length="1017" mass="118149">MAGRNRRKLQIMLGKRNMSGKDKDCDMLKQFNITSHSDDEEAADMEMHQDISDREQQQGAPNKRVKILEEMTQEELAMRKHNIDNQIEYFIQQILPPQQNEEEYQGEHKEEDQLGDEQVQGQDSQLYDEAFLRFQPRQVPMRVGTSKGDKEFYNIIHLMETQSVCAFTNEVPLINNHSVKVYVYSVLLTSKENQGCSLMDLKLILQKPKLKRALLLSYGTTVLVEHSNNFLLYSLQDIEDSISLDPLKIQSSKNGLLNEMTTSQESQAALTIVKKMCINMDQIEDHNLQYSLALVRGLIHQNLSRMGYFKLTSDPNDFKYYHITYLKDVELKGTHPLQNQEIGAIDWKEFTYMKLEGFKFEVVPRLTPTKMYKFFNNWTPITNQNYLYCRRPLFKWITQFENYLVNPTSQNQKNLWSQHYNNANERRMHQNLIKYKQNSTERCQFILKQIQSLFMSEDRSAKLMFVESMPPTIISGFTDINFGLNPFTMTIDYARNPLYDSLGYEESKVKSVKLCDYYTKKFNADLDQADNEPLVTINMESILNFSTVIELPEQQTLGPSLDPNQQNGVEIILPSTICQIIMPIDPEVERIEETKMSADDECKEMYSFFDKVGDSEREANSLRNFGLQIGSPEDSKIAIKRIIVPQIQEQREFFQNVQTRLSTLRWALVYTEVNYDLANQLHRMLVGRKDYAFNHLVSEPQWVQVPDEETFKNAIISDCNPNELDLIVLLMDDPESENANDLYCFLSKKQVEFEYLAVRKSDLEMGLMAGNYKVTQRNTLGRLKETLRLECCGITPGFVVETTIVLVINIRRELQKDKVEIEWIQHRFHKYGSYISISDRYYKEPEAIESYVGFLVGNHICNYMKNVDNNGPLTNLVLLFNEASFVTQELSTYYKDKLLLRILSEVPFAGNLTRLPFNFYLGATYLSTFDTRVLYTFKDDTFQYLDVPENELALIDQPGPAVGSCIVKIMADKAHGRFTLYYIATLMEENEGRWSETVNMPLIAHFAKNLAPANIRV</sequence>
<dbReference type="Proteomes" id="UP000785679">
    <property type="component" value="Unassembled WGS sequence"/>
</dbReference>
<evidence type="ECO:0000256" key="1">
    <source>
        <dbReference type="SAM" id="MobiDB-lite"/>
    </source>
</evidence>
<feature type="region of interest" description="Disordered" evidence="1">
    <location>
        <begin position="100"/>
        <end position="120"/>
    </location>
</feature>
<protein>
    <submittedName>
        <fullName evidence="2">Uncharacterized protein</fullName>
    </submittedName>
</protein>